<dbReference type="Pfam" id="PF02774">
    <property type="entry name" value="Semialdhyde_dhC"/>
    <property type="match status" value="1"/>
</dbReference>
<proteinExistence type="inferred from homology"/>
<accession>A0A227J105</accession>
<dbReference type="Gene3D" id="3.40.50.720">
    <property type="entry name" value="NAD(P)-binding Rossmann-like Domain"/>
    <property type="match status" value="1"/>
</dbReference>
<protein>
    <submittedName>
        <fullName evidence="3">Aspartate-semialdehyde dehydrogenase</fullName>
    </submittedName>
</protein>
<comment type="caution">
    <text evidence="3">The sequence shown here is derived from an EMBL/GenBank/DDBJ whole genome shotgun (WGS) entry which is preliminary data.</text>
</comment>
<dbReference type="AlphaFoldDB" id="A0A227J105"/>
<dbReference type="PANTHER" id="PTHR46278">
    <property type="entry name" value="DEHYDROGENASE, PUTATIVE-RELATED"/>
    <property type="match status" value="1"/>
</dbReference>
<evidence type="ECO:0000313" key="3">
    <source>
        <dbReference type="EMBL" id="OXE28740.1"/>
    </source>
</evidence>
<evidence type="ECO:0000259" key="2">
    <source>
        <dbReference type="Pfam" id="PF02774"/>
    </source>
</evidence>
<dbReference type="SUPFAM" id="SSF55347">
    <property type="entry name" value="Glyceraldehyde-3-phosphate dehydrogenase-like, C-terminal domain"/>
    <property type="match status" value="1"/>
</dbReference>
<evidence type="ECO:0000313" key="4">
    <source>
        <dbReference type="Proteomes" id="UP000214596"/>
    </source>
</evidence>
<dbReference type="GO" id="GO:0016620">
    <property type="term" value="F:oxidoreductase activity, acting on the aldehyde or oxo group of donors, NAD or NADP as acceptor"/>
    <property type="evidence" value="ECO:0007669"/>
    <property type="project" value="InterPro"/>
</dbReference>
<feature type="non-terminal residue" evidence="3">
    <location>
        <position position="1"/>
    </location>
</feature>
<reference evidence="3 4" key="1">
    <citation type="journal article" date="2017" name="Appl. Environ. Microbiol.">
        <title>Parallel evolution of two clades of a major Atlantic endemic Vibrio parahaemolyticus pathogen lineage by independent acquisition of related pathogenicity islands.</title>
        <authorList>
            <person name="Xu F."/>
            <person name="Gonzalez-Escalona N."/>
            <person name="Drees K.P."/>
            <person name="Sebra R.P."/>
            <person name="Cooper V.S."/>
            <person name="Jones S.H."/>
            <person name="Whistler C.A."/>
        </authorList>
    </citation>
    <scope>NUCLEOTIDE SEQUENCE [LARGE SCALE GENOMIC DNA]</scope>
    <source>
        <strain evidence="3 4">MAVP-3</strain>
    </source>
</reference>
<dbReference type="Proteomes" id="UP000214596">
    <property type="component" value="Unassembled WGS sequence"/>
</dbReference>
<dbReference type="EMBL" id="NIXT01004021">
    <property type="protein sequence ID" value="OXE28740.1"/>
    <property type="molecule type" value="Genomic_DNA"/>
</dbReference>
<sequence length="51" mass="5587">AGGKDHVMVGRIRNDISHHSGVNLWVVADNVRKGAATNAVQIAEVLIRDYY</sequence>
<feature type="domain" description="Semialdehyde dehydrogenase dimerisation" evidence="2">
    <location>
        <begin position="2"/>
        <end position="33"/>
    </location>
</feature>
<gene>
    <name evidence="3" type="ORF">CA163_32305</name>
</gene>
<dbReference type="InterPro" id="IPR012280">
    <property type="entry name" value="Semialdhyde_DH_dimer_dom"/>
</dbReference>
<dbReference type="GO" id="GO:0046983">
    <property type="term" value="F:protein dimerization activity"/>
    <property type="evidence" value="ECO:0007669"/>
    <property type="project" value="InterPro"/>
</dbReference>
<comment type="similarity">
    <text evidence="1">Belongs to the aspartate-semialdehyde dehydrogenase family.</text>
</comment>
<dbReference type="GO" id="GO:0008652">
    <property type="term" value="P:amino acid biosynthetic process"/>
    <property type="evidence" value="ECO:0007669"/>
    <property type="project" value="InterPro"/>
</dbReference>
<dbReference type="PANTHER" id="PTHR46278:SF2">
    <property type="entry name" value="ASPARTATE-SEMIALDEHYDE DEHYDROGENASE"/>
    <property type="match status" value="1"/>
</dbReference>
<organism evidence="3 4">
    <name type="scientific">Vibrio parahaemolyticus</name>
    <dbReference type="NCBI Taxonomy" id="670"/>
    <lineage>
        <taxon>Bacteria</taxon>
        <taxon>Pseudomonadati</taxon>
        <taxon>Pseudomonadota</taxon>
        <taxon>Gammaproteobacteria</taxon>
        <taxon>Vibrionales</taxon>
        <taxon>Vibrionaceae</taxon>
        <taxon>Vibrio</taxon>
    </lineage>
</organism>
<name>A0A227J105_VIBPH</name>
<evidence type="ECO:0000256" key="1">
    <source>
        <dbReference type="ARBA" id="ARBA00010584"/>
    </source>
</evidence>